<dbReference type="EMBL" id="CP012074">
    <property type="protein sequence ID" value="AKU68406.1"/>
    <property type="molecule type" value="Genomic_DNA"/>
</dbReference>
<dbReference type="PANTHER" id="PTHR11261">
    <property type="entry name" value="INTERPHOTORECEPTOR RETINOID-BINDING PROTEIN"/>
    <property type="match status" value="1"/>
</dbReference>
<evidence type="ECO:0000313" key="3">
    <source>
        <dbReference type="EMBL" id="AKU68406.1"/>
    </source>
</evidence>
<feature type="chain" id="PRO_5044544466" evidence="1">
    <location>
        <begin position="25"/>
        <end position="352"/>
    </location>
</feature>
<dbReference type="AlphaFoldDB" id="A0A0K1NI90"/>
<evidence type="ECO:0000313" key="4">
    <source>
        <dbReference type="EMBL" id="QUB87351.1"/>
    </source>
</evidence>
<dbReference type="Proteomes" id="UP000682005">
    <property type="component" value="Chromosome 1"/>
</dbReference>
<reference evidence="4 6" key="2">
    <citation type="submission" date="2021-03" db="EMBL/GenBank/DDBJ databases">
        <title>Human Oral Microbial Genomes.</title>
        <authorList>
            <person name="Johnston C.D."/>
            <person name="Chen T."/>
            <person name="Dewhirst F.E."/>
        </authorList>
    </citation>
    <scope>NUCLEOTIDE SEQUENCE [LARGE SCALE GENOMIC DNA]</scope>
    <source>
        <strain evidence="4 6">W1435</strain>
    </source>
</reference>
<reference evidence="3 5" key="1">
    <citation type="submission" date="2015-07" db="EMBL/GenBank/DDBJ databases">
        <authorList>
            <person name="Noorani M."/>
        </authorList>
    </citation>
    <scope>NUCLEOTIDE SEQUENCE [LARGE SCALE GENOMIC DNA]</scope>
    <source>
        <strain evidence="3 5">W1435</strain>
    </source>
</reference>
<sequence>MRKLLHSLLYVLVPALTLLGTATSCVTNDELPDNPQGNFEALWRIMDEHYCFFSHKGIDWQEVHNRYARQFDASMTAKQQFEVMTNMLSELKDGHVNLYTSFNIGRYWSWHEDYPKNYSDSLQRLYLKTDYLIASGLDYTIFDDNIGYVRCESFQKAIGAGNLDDIFLHLQPCNGLIIDVRNNGGGNVNNAEELAARFTNKELLVGYIQHKTGKGHNDFSSLKPEYLKPGKGIRWHKPVVVLTNRSVFSAANEFVKYMKCCPNVTIVGDRTGGGAGLPFSSELPNGWGIRFSACPMYDRDKQMTEFGIDPDHKVSLTSEDFARGKDTIIEFARKMIKASPSPSKRRGVPDGS</sequence>
<dbReference type="GO" id="GO:0008236">
    <property type="term" value="F:serine-type peptidase activity"/>
    <property type="evidence" value="ECO:0007669"/>
    <property type="project" value="InterPro"/>
</dbReference>
<dbReference type="Pfam" id="PF03572">
    <property type="entry name" value="Peptidase_S41"/>
    <property type="match status" value="1"/>
</dbReference>
<organism evidence="3 5">
    <name type="scientific">Prevotella fusca JCM 17724</name>
    <dbReference type="NCBI Taxonomy" id="1236517"/>
    <lineage>
        <taxon>Bacteria</taxon>
        <taxon>Pseudomonadati</taxon>
        <taxon>Bacteroidota</taxon>
        <taxon>Bacteroidia</taxon>
        <taxon>Bacteroidales</taxon>
        <taxon>Prevotellaceae</taxon>
        <taxon>Prevotella</taxon>
    </lineage>
</organism>
<feature type="domain" description="Tail specific protease" evidence="2">
    <location>
        <begin position="115"/>
        <end position="315"/>
    </location>
</feature>
<keyword evidence="6" id="KW-1185">Reference proteome</keyword>
<dbReference type="InterPro" id="IPR029045">
    <property type="entry name" value="ClpP/crotonase-like_dom_sf"/>
</dbReference>
<dbReference type="GO" id="GO:0006508">
    <property type="term" value="P:proteolysis"/>
    <property type="evidence" value="ECO:0007669"/>
    <property type="project" value="InterPro"/>
</dbReference>
<dbReference type="Proteomes" id="UP000060345">
    <property type="component" value="Chromosome 1"/>
</dbReference>
<name>A0A0K1NI90_9BACT</name>
<dbReference type="RefSeq" id="WP_025077994.1">
    <property type="nucleotide sequence ID" value="NZ_BAKO01000007.1"/>
</dbReference>
<evidence type="ECO:0000313" key="5">
    <source>
        <dbReference type="Proteomes" id="UP000060345"/>
    </source>
</evidence>
<dbReference type="PROSITE" id="PS51257">
    <property type="entry name" value="PROKAR_LIPOPROTEIN"/>
    <property type="match status" value="1"/>
</dbReference>
<dbReference type="SMART" id="SM00245">
    <property type="entry name" value="TSPc"/>
    <property type="match status" value="1"/>
</dbReference>
<dbReference type="EMBL" id="CP072370">
    <property type="protein sequence ID" value="QUB87351.1"/>
    <property type="molecule type" value="Genomic_DNA"/>
</dbReference>
<keyword evidence="1" id="KW-0732">Signal</keyword>
<feature type="signal peptide" evidence="1">
    <location>
        <begin position="1"/>
        <end position="24"/>
    </location>
</feature>
<dbReference type="Pfam" id="PF14684">
    <property type="entry name" value="Tricorn_C1"/>
    <property type="match status" value="1"/>
</dbReference>
<dbReference type="InterPro" id="IPR005151">
    <property type="entry name" value="Tail-specific_protease"/>
</dbReference>
<dbReference type="PANTHER" id="PTHR11261:SF3">
    <property type="entry name" value="RETINOL-BINDING PROTEIN 3"/>
    <property type="match status" value="1"/>
</dbReference>
<dbReference type="InterPro" id="IPR028204">
    <property type="entry name" value="Tricorn_C1"/>
</dbReference>
<dbReference type="Gene3D" id="3.90.226.10">
    <property type="entry name" value="2-enoyl-CoA Hydratase, Chain A, domain 1"/>
    <property type="match status" value="1"/>
</dbReference>
<dbReference type="SUPFAM" id="SSF52096">
    <property type="entry name" value="ClpP/crotonase"/>
    <property type="match status" value="1"/>
</dbReference>
<protein>
    <submittedName>
        <fullName evidence="3">Peptidase S41</fullName>
    </submittedName>
    <submittedName>
        <fullName evidence="4">S41 family peptidase</fullName>
    </submittedName>
</protein>
<dbReference type="CDD" id="cd07563">
    <property type="entry name" value="Peptidase_S41_IRBP"/>
    <property type="match status" value="1"/>
</dbReference>
<gene>
    <name evidence="3" type="ORF">ADJ77_00590</name>
    <name evidence="4" type="ORF">J5A51_07740</name>
</gene>
<dbReference type="OrthoDB" id="6397760at2"/>
<dbReference type="eggNOG" id="COG0793">
    <property type="taxonomic scope" value="Bacteria"/>
</dbReference>
<dbReference type="KEGG" id="pfus:ADJ77_00590"/>
<evidence type="ECO:0000259" key="2">
    <source>
        <dbReference type="SMART" id="SM00245"/>
    </source>
</evidence>
<evidence type="ECO:0000256" key="1">
    <source>
        <dbReference type="SAM" id="SignalP"/>
    </source>
</evidence>
<accession>A0A0K1NI90</accession>
<dbReference type="STRING" id="1236517.ADJ77_00590"/>
<evidence type="ECO:0000313" key="6">
    <source>
        <dbReference type="Proteomes" id="UP000682005"/>
    </source>
</evidence>
<dbReference type="Gene3D" id="3.30.750.44">
    <property type="match status" value="1"/>
</dbReference>
<proteinExistence type="predicted"/>